<organism evidence="3 4">
    <name type="scientific">Streptomyces galilaeus</name>
    <dbReference type="NCBI Taxonomy" id="33899"/>
    <lineage>
        <taxon>Bacteria</taxon>
        <taxon>Bacillati</taxon>
        <taxon>Actinomycetota</taxon>
        <taxon>Actinomycetes</taxon>
        <taxon>Kitasatosporales</taxon>
        <taxon>Streptomycetaceae</taxon>
        <taxon>Streptomyces</taxon>
    </lineage>
</organism>
<dbReference type="InterPro" id="IPR019478">
    <property type="entry name" value="Sirohaem_synthase_dimer_dom"/>
</dbReference>
<dbReference type="GO" id="GO:0032259">
    <property type="term" value="P:methylation"/>
    <property type="evidence" value="ECO:0007669"/>
    <property type="project" value="UniProtKB-KW"/>
</dbReference>
<dbReference type="RefSeq" id="WP_409098183.1">
    <property type="nucleotide sequence ID" value="NZ_JBJVNE010000622.1"/>
</dbReference>
<evidence type="ECO:0000313" key="3">
    <source>
        <dbReference type="EMBL" id="MFM9653943.1"/>
    </source>
</evidence>
<protein>
    <submittedName>
        <fullName evidence="3">SAM-dependent methyltransferase</fullName>
    </submittedName>
</protein>
<evidence type="ECO:0000259" key="1">
    <source>
        <dbReference type="Pfam" id="PF00590"/>
    </source>
</evidence>
<evidence type="ECO:0000259" key="2">
    <source>
        <dbReference type="Pfam" id="PF10414"/>
    </source>
</evidence>
<dbReference type="InterPro" id="IPR037115">
    <property type="entry name" value="Sirohaem_synt_dimer_dom_sf"/>
</dbReference>
<dbReference type="InterPro" id="IPR014777">
    <property type="entry name" value="4pyrrole_Mease_sub1"/>
</dbReference>
<feature type="domain" description="Sirohaem synthase dimerisation" evidence="2">
    <location>
        <begin position="2"/>
        <end position="41"/>
    </location>
</feature>
<keyword evidence="3" id="KW-0808">Transferase</keyword>
<accession>A0ABW9IZU1</accession>
<comment type="caution">
    <text evidence="3">The sequence shown here is derived from an EMBL/GenBank/DDBJ whole genome shotgun (WGS) entry which is preliminary data.</text>
</comment>
<dbReference type="GO" id="GO:0008168">
    <property type="term" value="F:methyltransferase activity"/>
    <property type="evidence" value="ECO:0007669"/>
    <property type="project" value="UniProtKB-KW"/>
</dbReference>
<gene>
    <name evidence="3" type="ORF">ACKI1S_49265</name>
</gene>
<reference evidence="3 4" key="1">
    <citation type="submission" date="2024-12" db="EMBL/GenBank/DDBJ databases">
        <title>Forecasting of Potato common scab and diversities of Pathogenic streptomyces spp. in china.</title>
        <authorList>
            <person name="Handique U."/>
            <person name="Wu J."/>
        </authorList>
    </citation>
    <scope>NUCLEOTIDE SEQUENCE [LARGE SCALE GENOMIC DNA]</scope>
    <source>
        <strain evidence="3 4">ZRIMU1585</strain>
    </source>
</reference>
<dbReference type="Gene3D" id="3.40.1010.10">
    <property type="entry name" value="Cobalt-precorrin-4 Transmethylase, Domain 1"/>
    <property type="match status" value="1"/>
</dbReference>
<dbReference type="SUPFAM" id="SSF53790">
    <property type="entry name" value="Tetrapyrrole methylase"/>
    <property type="match status" value="1"/>
</dbReference>
<dbReference type="EMBL" id="JBJVNE010000622">
    <property type="protein sequence ID" value="MFM9653943.1"/>
    <property type="molecule type" value="Genomic_DNA"/>
</dbReference>
<sequence length="80" mass="8656">MKASVRDAVARRRFWERFFASSLADRVLSGDERGVEVDLAALVAREGQAAPERGILYIVGAGPGDPELLTLKAARVMAEV</sequence>
<dbReference type="Gene3D" id="1.10.8.210">
    <property type="entry name" value="Sirohaem synthase, dimerisation domain"/>
    <property type="match status" value="1"/>
</dbReference>
<proteinExistence type="predicted"/>
<name>A0ABW9IZU1_STRGJ</name>
<dbReference type="InterPro" id="IPR035996">
    <property type="entry name" value="4pyrrol_Methylase_sf"/>
</dbReference>
<keyword evidence="4" id="KW-1185">Reference proteome</keyword>
<dbReference type="Pfam" id="PF10414">
    <property type="entry name" value="CysG_dimeriser"/>
    <property type="match status" value="1"/>
</dbReference>
<dbReference type="Proteomes" id="UP001631993">
    <property type="component" value="Unassembled WGS sequence"/>
</dbReference>
<dbReference type="InterPro" id="IPR003043">
    <property type="entry name" value="Uropor_MeTrfase_CS"/>
</dbReference>
<evidence type="ECO:0000313" key="4">
    <source>
        <dbReference type="Proteomes" id="UP001631993"/>
    </source>
</evidence>
<dbReference type="Pfam" id="PF00590">
    <property type="entry name" value="TP_methylase"/>
    <property type="match status" value="1"/>
</dbReference>
<keyword evidence="3" id="KW-0489">Methyltransferase</keyword>
<dbReference type="PROSITE" id="PS00839">
    <property type="entry name" value="SUMT_1"/>
    <property type="match status" value="1"/>
</dbReference>
<feature type="domain" description="Tetrapyrrole methylase" evidence="1">
    <location>
        <begin position="56"/>
        <end position="79"/>
    </location>
</feature>
<feature type="non-terminal residue" evidence="3">
    <location>
        <position position="80"/>
    </location>
</feature>
<dbReference type="InterPro" id="IPR000878">
    <property type="entry name" value="4pyrrol_Mease"/>
</dbReference>